<protein>
    <submittedName>
        <fullName evidence="1">Uncharacterized protein</fullName>
    </submittedName>
</protein>
<keyword evidence="2" id="KW-1185">Reference proteome</keyword>
<sequence length="92" mass="10270">MSIDYSEVVKLIAPGEDEGGPERWGSMRWGGTIEEMPLWQAVRTVIVDWAGSHRQLKAQIIATRGTSLMNLAAIQATYRRDDFPEHAKQAAT</sequence>
<dbReference type="Proteomes" id="UP001156882">
    <property type="component" value="Unassembled WGS sequence"/>
</dbReference>
<organism evidence="1 2">
    <name type="scientific">Labrys miyagiensis</name>
    <dbReference type="NCBI Taxonomy" id="346912"/>
    <lineage>
        <taxon>Bacteria</taxon>
        <taxon>Pseudomonadati</taxon>
        <taxon>Pseudomonadota</taxon>
        <taxon>Alphaproteobacteria</taxon>
        <taxon>Hyphomicrobiales</taxon>
        <taxon>Xanthobacteraceae</taxon>
        <taxon>Labrys</taxon>
    </lineage>
</organism>
<dbReference type="RefSeq" id="WP_284313358.1">
    <property type="nucleotide sequence ID" value="NZ_BSPC01000028.1"/>
</dbReference>
<comment type="caution">
    <text evidence="1">The sequence shown here is derived from an EMBL/GenBank/DDBJ whole genome shotgun (WGS) entry which is preliminary data.</text>
</comment>
<accession>A0ABQ6CIR9</accession>
<evidence type="ECO:0000313" key="2">
    <source>
        <dbReference type="Proteomes" id="UP001156882"/>
    </source>
</evidence>
<reference evidence="2" key="1">
    <citation type="journal article" date="2019" name="Int. J. Syst. Evol. Microbiol.">
        <title>The Global Catalogue of Microorganisms (GCM) 10K type strain sequencing project: providing services to taxonomists for standard genome sequencing and annotation.</title>
        <authorList>
            <consortium name="The Broad Institute Genomics Platform"/>
            <consortium name="The Broad Institute Genome Sequencing Center for Infectious Disease"/>
            <person name="Wu L."/>
            <person name="Ma J."/>
        </authorList>
    </citation>
    <scope>NUCLEOTIDE SEQUENCE [LARGE SCALE GENOMIC DNA]</scope>
    <source>
        <strain evidence="2">NBRC 101365</strain>
    </source>
</reference>
<gene>
    <name evidence="1" type="ORF">GCM10007874_32780</name>
</gene>
<dbReference type="EMBL" id="BSPC01000028">
    <property type="protein sequence ID" value="GLS20261.1"/>
    <property type="molecule type" value="Genomic_DNA"/>
</dbReference>
<evidence type="ECO:0000313" key="1">
    <source>
        <dbReference type="EMBL" id="GLS20261.1"/>
    </source>
</evidence>
<proteinExistence type="predicted"/>
<name>A0ABQ6CIR9_9HYPH</name>